<organism evidence="1 2">
    <name type="scientific">Caerostris extrusa</name>
    <name type="common">Bark spider</name>
    <name type="synonym">Caerostris bankana</name>
    <dbReference type="NCBI Taxonomy" id="172846"/>
    <lineage>
        <taxon>Eukaryota</taxon>
        <taxon>Metazoa</taxon>
        <taxon>Ecdysozoa</taxon>
        <taxon>Arthropoda</taxon>
        <taxon>Chelicerata</taxon>
        <taxon>Arachnida</taxon>
        <taxon>Araneae</taxon>
        <taxon>Araneomorphae</taxon>
        <taxon>Entelegynae</taxon>
        <taxon>Araneoidea</taxon>
        <taxon>Araneidae</taxon>
        <taxon>Caerostris</taxon>
    </lineage>
</organism>
<accession>A0AAV4V5N8</accession>
<evidence type="ECO:0000313" key="1">
    <source>
        <dbReference type="EMBL" id="GIY65545.1"/>
    </source>
</evidence>
<dbReference type="Proteomes" id="UP001054945">
    <property type="component" value="Unassembled WGS sequence"/>
</dbReference>
<gene>
    <name evidence="1" type="ORF">CEXT_166471</name>
</gene>
<keyword evidence="2" id="KW-1185">Reference proteome</keyword>
<proteinExistence type="predicted"/>
<sequence>MSRKGDHIQCFMKRLFNRNHYASSLPSLPGSLGSPHYSFKYWPSLLACQKTPPLSHLFTTLPFPSANDFKNKRGAGQAMDE</sequence>
<protein>
    <submittedName>
        <fullName evidence="1">Uncharacterized protein</fullName>
    </submittedName>
</protein>
<evidence type="ECO:0000313" key="2">
    <source>
        <dbReference type="Proteomes" id="UP001054945"/>
    </source>
</evidence>
<dbReference type="EMBL" id="BPLR01014003">
    <property type="protein sequence ID" value="GIY65545.1"/>
    <property type="molecule type" value="Genomic_DNA"/>
</dbReference>
<comment type="caution">
    <text evidence="1">The sequence shown here is derived from an EMBL/GenBank/DDBJ whole genome shotgun (WGS) entry which is preliminary data.</text>
</comment>
<name>A0AAV4V5N8_CAEEX</name>
<reference evidence="1 2" key="1">
    <citation type="submission" date="2021-06" db="EMBL/GenBank/DDBJ databases">
        <title>Caerostris extrusa draft genome.</title>
        <authorList>
            <person name="Kono N."/>
            <person name="Arakawa K."/>
        </authorList>
    </citation>
    <scope>NUCLEOTIDE SEQUENCE [LARGE SCALE GENOMIC DNA]</scope>
</reference>
<dbReference type="AlphaFoldDB" id="A0AAV4V5N8"/>